<dbReference type="InterPro" id="IPR000361">
    <property type="entry name" value="ATAP_core_dom"/>
</dbReference>
<proteinExistence type="inferred from homology"/>
<dbReference type="InterPro" id="IPR017870">
    <property type="entry name" value="FeS_cluster_insertion_CS"/>
</dbReference>
<reference evidence="3" key="1">
    <citation type="submission" date="2021-01" db="EMBL/GenBank/DDBJ databases">
        <authorList>
            <person name="Corre E."/>
            <person name="Pelletier E."/>
            <person name="Niang G."/>
            <person name="Scheremetjew M."/>
            <person name="Finn R."/>
            <person name="Kale V."/>
            <person name="Holt S."/>
            <person name="Cochrane G."/>
            <person name="Meng A."/>
            <person name="Brown T."/>
            <person name="Cohen L."/>
        </authorList>
    </citation>
    <scope>NUCLEOTIDE SEQUENCE</scope>
    <source>
        <strain evidence="3">UTEX LB 2760</strain>
    </source>
</reference>
<dbReference type="InterPro" id="IPR035903">
    <property type="entry name" value="HesB-like_dom_sf"/>
</dbReference>
<dbReference type="GO" id="GO:0005739">
    <property type="term" value="C:mitochondrion"/>
    <property type="evidence" value="ECO:0007669"/>
    <property type="project" value="TreeGrafter"/>
</dbReference>
<evidence type="ECO:0000256" key="1">
    <source>
        <dbReference type="ARBA" id="ARBA00006718"/>
    </source>
</evidence>
<dbReference type="InterPro" id="IPR016092">
    <property type="entry name" value="ATAP"/>
</dbReference>
<dbReference type="PANTHER" id="PTHR10072:SF41">
    <property type="entry name" value="IRON-SULFUR CLUSTER ASSEMBLY 1 HOMOLOG, MITOCHONDRIAL"/>
    <property type="match status" value="1"/>
</dbReference>
<accession>A0A7S0BD85</accession>
<feature type="domain" description="Core" evidence="2">
    <location>
        <begin position="20"/>
        <end position="123"/>
    </location>
</feature>
<name>A0A7S0BD85_9RHOD</name>
<organism evidence="3">
    <name type="scientific">Rhodosorus marinus</name>
    <dbReference type="NCBI Taxonomy" id="101924"/>
    <lineage>
        <taxon>Eukaryota</taxon>
        <taxon>Rhodophyta</taxon>
        <taxon>Stylonematophyceae</taxon>
        <taxon>Stylonematales</taxon>
        <taxon>Stylonemataceae</taxon>
        <taxon>Rhodosorus</taxon>
    </lineage>
</organism>
<gene>
    <name evidence="3" type="ORF">RMAR0315_LOCUS257</name>
</gene>
<dbReference type="Pfam" id="PF01521">
    <property type="entry name" value="Fe-S_biosyn"/>
    <property type="match status" value="1"/>
</dbReference>
<dbReference type="SUPFAM" id="SSF89360">
    <property type="entry name" value="HesB-like domain"/>
    <property type="match status" value="1"/>
</dbReference>
<dbReference type="FunFam" id="2.60.300.12:FF:000001">
    <property type="entry name" value="Iron-binding protein IscA"/>
    <property type="match status" value="1"/>
</dbReference>
<dbReference type="GO" id="GO:0051537">
    <property type="term" value="F:2 iron, 2 sulfur cluster binding"/>
    <property type="evidence" value="ECO:0007669"/>
    <property type="project" value="TreeGrafter"/>
</dbReference>
<evidence type="ECO:0000313" key="3">
    <source>
        <dbReference type="EMBL" id="CAD8389749.1"/>
    </source>
</evidence>
<dbReference type="Gene3D" id="2.60.300.12">
    <property type="entry name" value="HesB-like domain"/>
    <property type="match status" value="1"/>
</dbReference>
<dbReference type="GO" id="GO:0016226">
    <property type="term" value="P:iron-sulfur cluster assembly"/>
    <property type="evidence" value="ECO:0007669"/>
    <property type="project" value="InterPro"/>
</dbReference>
<dbReference type="PANTHER" id="PTHR10072">
    <property type="entry name" value="IRON-SULFUR CLUSTER ASSEMBLY PROTEIN"/>
    <property type="match status" value="1"/>
</dbReference>
<dbReference type="InterPro" id="IPR050322">
    <property type="entry name" value="Fe-S_cluster_asmbl/transfer"/>
</dbReference>
<dbReference type="NCBIfam" id="TIGR00049">
    <property type="entry name" value="iron-sulfur cluster assembly accessory protein"/>
    <property type="match status" value="1"/>
</dbReference>
<dbReference type="AlphaFoldDB" id="A0A7S0BD85"/>
<comment type="similarity">
    <text evidence="1">Belongs to the HesB/IscA family.</text>
</comment>
<dbReference type="EMBL" id="HBEK01000438">
    <property type="protein sequence ID" value="CAD8389749.1"/>
    <property type="molecule type" value="Transcribed_RNA"/>
</dbReference>
<evidence type="ECO:0000259" key="2">
    <source>
        <dbReference type="Pfam" id="PF01521"/>
    </source>
</evidence>
<sequence>MGSARVLVAASAPRTRKAALEITERAAERIRALLGRKIPEPVGVRVGLRHRGCNGMSYTLNYVDENKRAAFDEIVSDKGVTVFIDPRALMHVVGTKMDFVDTELTSEFVFSNPNAKGTCGCGESFSV</sequence>
<protein>
    <recommendedName>
        <fullName evidence="2">Core domain-containing protein</fullName>
    </recommendedName>
</protein>
<dbReference type="PROSITE" id="PS01152">
    <property type="entry name" value="HESB"/>
    <property type="match status" value="1"/>
</dbReference>